<protein>
    <recommendedName>
        <fullName evidence="3">TPR-like protein</fullName>
    </recommendedName>
</protein>
<dbReference type="Proteomes" id="UP000683000">
    <property type="component" value="Unassembled WGS sequence"/>
</dbReference>
<reference evidence="1" key="1">
    <citation type="submission" date="2021-03" db="EMBL/GenBank/DDBJ databases">
        <title>Evolutionary innovations through gain and loss of genes in the ectomycorrhizal Boletales.</title>
        <authorList>
            <person name="Wu G."/>
            <person name="Miyauchi S."/>
            <person name="Morin E."/>
            <person name="Yang Z.-L."/>
            <person name="Xu J."/>
            <person name="Martin F.M."/>
        </authorList>
    </citation>
    <scope>NUCLEOTIDE SEQUENCE</scope>
    <source>
        <strain evidence="1">BR01</strain>
    </source>
</reference>
<evidence type="ECO:0008006" key="3">
    <source>
        <dbReference type="Google" id="ProtNLM"/>
    </source>
</evidence>
<dbReference type="AlphaFoldDB" id="A0A8I2YFX7"/>
<evidence type="ECO:0000313" key="1">
    <source>
        <dbReference type="EMBL" id="KAG6371186.1"/>
    </source>
</evidence>
<dbReference type="InterPro" id="IPR011990">
    <property type="entry name" value="TPR-like_helical_dom_sf"/>
</dbReference>
<proteinExistence type="predicted"/>
<keyword evidence="2" id="KW-1185">Reference proteome</keyword>
<evidence type="ECO:0000313" key="2">
    <source>
        <dbReference type="Proteomes" id="UP000683000"/>
    </source>
</evidence>
<accession>A0A8I2YFX7</accession>
<sequence>MPSSLQSATHTDDSGETIITSAKFILTWLPKYANVKIDIRATNVALGLRRLPAGFYTVVHHSGLEWRTENMPSSVNGDVEWNGPIPIPSDLSATICLDVYASFEFQPTLGDGEQLRKLTITVEQLLNCSANDVPLTLLPLDGDVVSSCSSIFVTVGRHKRDSRDSSALTVLRSLSSTTQFRGELDDATNQGHSALSRYRKCGDKQDLWRSIAMFELALSACPLDHPRRAVAQSNLGTAKFFFCQAENVSLDTPLSLYRSALDARPVGHVDRPSTLIQLAAVHLAQFEKQKNEVDGVRAASLLREAIELSSPGSHETRAATFLGQLHSGCKVGLVQADEQAFVEERSDSCLVADKDPLVFSGQLLGRFQRLGEITDLQRAITLLQNFTGRSVSVSNDQYRDGLGNLGVALRYRFNRLGELSDIDDAISKLRAAIDLTPHGHPDKPTILNHTSQSYLARFRHLKELSDLEASISTLRDTLELTPHGHHDRPAILSNLGNCCEVRFGHVGEVKDLEDAIGMFRDAVTLIPDGHPDKPRRLNNLGNSLVMRFKHLRDLG</sequence>
<dbReference type="EMBL" id="JAGFBS010000038">
    <property type="protein sequence ID" value="KAG6371186.1"/>
    <property type="molecule type" value="Genomic_DNA"/>
</dbReference>
<organism evidence="1 2">
    <name type="scientific">Boletus reticuloceps</name>
    <dbReference type="NCBI Taxonomy" id="495285"/>
    <lineage>
        <taxon>Eukaryota</taxon>
        <taxon>Fungi</taxon>
        <taxon>Dikarya</taxon>
        <taxon>Basidiomycota</taxon>
        <taxon>Agaricomycotina</taxon>
        <taxon>Agaricomycetes</taxon>
        <taxon>Agaricomycetidae</taxon>
        <taxon>Boletales</taxon>
        <taxon>Boletineae</taxon>
        <taxon>Boletaceae</taxon>
        <taxon>Boletoideae</taxon>
        <taxon>Boletus</taxon>
    </lineage>
</organism>
<dbReference type="Gene3D" id="1.25.40.10">
    <property type="entry name" value="Tetratricopeptide repeat domain"/>
    <property type="match status" value="1"/>
</dbReference>
<gene>
    <name evidence="1" type="ORF">JVT61DRAFT_9808</name>
</gene>
<dbReference type="OrthoDB" id="2682992at2759"/>
<comment type="caution">
    <text evidence="1">The sequence shown here is derived from an EMBL/GenBank/DDBJ whole genome shotgun (WGS) entry which is preliminary data.</text>
</comment>
<dbReference type="SUPFAM" id="SSF48452">
    <property type="entry name" value="TPR-like"/>
    <property type="match status" value="1"/>
</dbReference>
<name>A0A8I2YFX7_9AGAM</name>